<dbReference type="Pfam" id="PF02654">
    <property type="entry name" value="CobS"/>
    <property type="match status" value="1"/>
</dbReference>
<comment type="cofactor">
    <cofactor evidence="1 19">
        <name>Mg(2+)</name>
        <dbReference type="ChEBI" id="CHEBI:18420"/>
    </cofactor>
</comment>
<evidence type="ECO:0000256" key="16">
    <source>
        <dbReference type="ARBA" id="ARBA00032853"/>
    </source>
</evidence>
<evidence type="ECO:0000313" key="21">
    <source>
        <dbReference type="Proteomes" id="UP000468388"/>
    </source>
</evidence>
<dbReference type="Proteomes" id="UP000468388">
    <property type="component" value="Unassembled WGS sequence"/>
</dbReference>
<feature type="transmembrane region" description="Helical" evidence="19">
    <location>
        <begin position="109"/>
        <end position="129"/>
    </location>
</feature>
<evidence type="ECO:0000256" key="13">
    <source>
        <dbReference type="ARBA" id="ARBA00023136"/>
    </source>
</evidence>
<dbReference type="AlphaFoldDB" id="A0A6N8JDE7"/>
<dbReference type="GO" id="GO:0051073">
    <property type="term" value="F:adenosylcobinamide-GDP ribazoletransferase activity"/>
    <property type="evidence" value="ECO:0007669"/>
    <property type="project" value="UniProtKB-UniRule"/>
</dbReference>
<evidence type="ECO:0000256" key="11">
    <source>
        <dbReference type="ARBA" id="ARBA00022842"/>
    </source>
</evidence>
<evidence type="ECO:0000256" key="14">
    <source>
        <dbReference type="ARBA" id="ARBA00025228"/>
    </source>
</evidence>
<protein>
    <recommendedName>
        <fullName evidence="6 19">Adenosylcobinamide-GDP ribazoletransferase</fullName>
        <ecNumber evidence="5 19">2.7.8.26</ecNumber>
    </recommendedName>
    <alternativeName>
        <fullName evidence="16 19">Cobalamin synthase</fullName>
    </alternativeName>
    <alternativeName>
        <fullName evidence="15 19">Cobalamin-5'-phosphate synthase</fullName>
    </alternativeName>
</protein>
<reference evidence="20 21" key="1">
    <citation type="submission" date="2019-12" db="EMBL/GenBank/DDBJ databases">
        <title>The draft genomic sequence of strain Chitinophaga oryziterrae JCM 16595.</title>
        <authorList>
            <person name="Zhang X."/>
        </authorList>
    </citation>
    <scope>NUCLEOTIDE SEQUENCE [LARGE SCALE GENOMIC DNA]</scope>
    <source>
        <strain evidence="20 21">JCM 16595</strain>
    </source>
</reference>
<evidence type="ECO:0000256" key="12">
    <source>
        <dbReference type="ARBA" id="ARBA00022989"/>
    </source>
</evidence>
<organism evidence="20 21">
    <name type="scientific">Chitinophaga oryziterrae</name>
    <dbReference type="NCBI Taxonomy" id="1031224"/>
    <lineage>
        <taxon>Bacteria</taxon>
        <taxon>Pseudomonadati</taxon>
        <taxon>Bacteroidota</taxon>
        <taxon>Chitinophagia</taxon>
        <taxon>Chitinophagales</taxon>
        <taxon>Chitinophagaceae</taxon>
        <taxon>Chitinophaga</taxon>
    </lineage>
</organism>
<dbReference type="PANTHER" id="PTHR34148">
    <property type="entry name" value="ADENOSYLCOBINAMIDE-GDP RIBAZOLETRANSFERASE"/>
    <property type="match status" value="1"/>
</dbReference>
<proteinExistence type="inferred from homology"/>
<dbReference type="PANTHER" id="PTHR34148:SF1">
    <property type="entry name" value="ADENOSYLCOBINAMIDE-GDP RIBAZOLETRANSFERASE"/>
    <property type="match status" value="1"/>
</dbReference>
<evidence type="ECO:0000256" key="17">
    <source>
        <dbReference type="ARBA" id="ARBA00048623"/>
    </source>
</evidence>
<evidence type="ECO:0000256" key="5">
    <source>
        <dbReference type="ARBA" id="ARBA00013200"/>
    </source>
</evidence>
<evidence type="ECO:0000256" key="6">
    <source>
        <dbReference type="ARBA" id="ARBA00015850"/>
    </source>
</evidence>
<evidence type="ECO:0000256" key="7">
    <source>
        <dbReference type="ARBA" id="ARBA00022475"/>
    </source>
</evidence>
<keyword evidence="7 19" id="KW-1003">Cell membrane</keyword>
<comment type="caution">
    <text evidence="20">The sequence shown here is derived from an EMBL/GenBank/DDBJ whole genome shotgun (WGS) entry which is preliminary data.</text>
</comment>
<keyword evidence="9 19" id="KW-0808">Transferase</keyword>
<evidence type="ECO:0000256" key="18">
    <source>
        <dbReference type="ARBA" id="ARBA00049504"/>
    </source>
</evidence>
<accession>A0A6N8JDE7</accession>
<dbReference type="EMBL" id="WRXO01000006">
    <property type="protein sequence ID" value="MVT42954.1"/>
    <property type="molecule type" value="Genomic_DNA"/>
</dbReference>
<dbReference type="HAMAP" id="MF_00719">
    <property type="entry name" value="CobS"/>
    <property type="match status" value="1"/>
</dbReference>
<dbReference type="UniPathway" id="UPA00148">
    <property type="reaction ID" value="UER00238"/>
</dbReference>
<evidence type="ECO:0000256" key="10">
    <source>
        <dbReference type="ARBA" id="ARBA00022692"/>
    </source>
</evidence>
<evidence type="ECO:0000256" key="4">
    <source>
        <dbReference type="ARBA" id="ARBA00010561"/>
    </source>
</evidence>
<comment type="subcellular location">
    <subcellularLocation>
        <location evidence="2 19">Cell membrane</location>
        <topology evidence="2 19">Multi-pass membrane protein</topology>
    </subcellularLocation>
</comment>
<comment type="catalytic activity">
    <reaction evidence="17 19">
        <text>alpha-ribazole + adenosylcob(III)inamide-GDP = adenosylcob(III)alamin + GMP + H(+)</text>
        <dbReference type="Rhea" id="RHEA:16049"/>
        <dbReference type="ChEBI" id="CHEBI:10329"/>
        <dbReference type="ChEBI" id="CHEBI:15378"/>
        <dbReference type="ChEBI" id="CHEBI:18408"/>
        <dbReference type="ChEBI" id="CHEBI:58115"/>
        <dbReference type="ChEBI" id="CHEBI:60487"/>
        <dbReference type="EC" id="2.7.8.26"/>
    </reaction>
</comment>
<keyword evidence="10 19" id="KW-0812">Transmembrane</keyword>
<evidence type="ECO:0000256" key="2">
    <source>
        <dbReference type="ARBA" id="ARBA00004651"/>
    </source>
</evidence>
<evidence type="ECO:0000256" key="15">
    <source>
        <dbReference type="ARBA" id="ARBA00032605"/>
    </source>
</evidence>
<sequence>MKREIRVFLTALMFFTRIPVPKNIGVTDLNKSSRYFPLVGIIVGLTGALTYYGAFFLFKDPWIASFLSLGATLLVTGAFHEDGLADVADGFGGGWTKERILEIMKDSRVGAYGVIALIVVLGLKVTLVTKLTDTLLTKLSDPLATKRTDILITNLADTLILYVAAHSVSRTMPVFFLRFMHYSREDDLSKIKPLATQISWWGLFTAIITGLLPLFIAVLAFHFNAYLFLSVIPCGLLTLYLGWYFKKWIGGYTGDCLGATQQLNELVFYLSVLALWRFLL</sequence>
<keyword evidence="11 19" id="KW-0460">Magnesium</keyword>
<gene>
    <name evidence="19" type="primary">cobS</name>
    <name evidence="20" type="ORF">GO495_20325</name>
</gene>
<evidence type="ECO:0000256" key="19">
    <source>
        <dbReference type="HAMAP-Rule" id="MF_00719"/>
    </source>
</evidence>
<evidence type="ECO:0000256" key="8">
    <source>
        <dbReference type="ARBA" id="ARBA00022573"/>
    </source>
</evidence>
<dbReference type="GO" id="GO:0009236">
    <property type="term" value="P:cobalamin biosynthetic process"/>
    <property type="evidence" value="ECO:0007669"/>
    <property type="project" value="UniProtKB-UniRule"/>
</dbReference>
<dbReference type="GO" id="GO:0005886">
    <property type="term" value="C:plasma membrane"/>
    <property type="evidence" value="ECO:0007669"/>
    <property type="project" value="UniProtKB-SubCell"/>
</dbReference>
<evidence type="ECO:0000313" key="20">
    <source>
        <dbReference type="EMBL" id="MVT42954.1"/>
    </source>
</evidence>
<feature type="transmembrane region" description="Helical" evidence="19">
    <location>
        <begin position="159"/>
        <end position="177"/>
    </location>
</feature>
<comment type="pathway">
    <text evidence="3 19">Cofactor biosynthesis; adenosylcobalamin biosynthesis; adenosylcobalamin from cob(II)yrinate a,c-diamide: step 7/7.</text>
</comment>
<feature type="transmembrane region" description="Helical" evidence="19">
    <location>
        <begin position="35"/>
        <end position="58"/>
    </location>
</feature>
<keyword evidence="8 19" id="KW-0169">Cobalamin biosynthesis</keyword>
<keyword evidence="12 19" id="KW-1133">Transmembrane helix</keyword>
<evidence type="ECO:0000256" key="9">
    <source>
        <dbReference type="ARBA" id="ARBA00022679"/>
    </source>
</evidence>
<name>A0A6N8JDE7_9BACT</name>
<feature type="transmembrane region" description="Helical" evidence="19">
    <location>
        <begin position="198"/>
        <end position="219"/>
    </location>
</feature>
<evidence type="ECO:0000256" key="1">
    <source>
        <dbReference type="ARBA" id="ARBA00001946"/>
    </source>
</evidence>
<dbReference type="EC" id="2.7.8.26" evidence="5 19"/>
<dbReference type="GO" id="GO:0008818">
    <property type="term" value="F:cobalamin 5'-phosphate synthase activity"/>
    <property type="evidence" value="ECO:0007669"/>
    <property type="project" value="UniProtKB-UniRule"/>
</dbReference>
<evidence type="ECO:0000256" key="3">
    <source>
        <dbReference type="ARBA" id="ARBA00004663"/>
    </source>
</evidence>
<keyword evidence="13 19" id="KW-0472">Membrane</keyword>
<comment type="function">
    <text evidence="14 19">Joins adenosylcobinamide-GDP and alpha-ribazole to generate adenosylcobalamin (Ado-cobalamin). Also synthesizes adenosylcobalamin 5'-phosphate from adenosylcobinamide-GDP and alpha-ribazole 5'-phosphate.</text>
</comment>
<dbReference type="InterPro" id="IPR003805">
    <property type="entry name" value="CobS"/>
</dbReference>
<feature type="transmembrane region" description="Helical" evidence="19">
    <location>
        <begin position="225"/>
        <end position="245"/>
    </location>
</feature>
<comment type="similarity">
    <text evidence="4 19">Belongs to the CobS family.</text>
</comment>
<keyword evidence="21" id="KW-1185">Reference proteome</keyword>
<comment type="catalytic activity">
    <reaction evidence="18 19">
        <text>alpha-ribazole 5'-phosphate + adenosylcob(III)inamide-GDP = adenosylcob(III)alamin 5'-phosphate + GMP + H(+)</text>
        <dbReference type="Rhea" id="RHEA:23560"/>
        <dbReference type="ChEBI" id="CHEBI:15378"/>
        <dbReference type="ChEBI" id="CHEBI:57918"/>
        <dbReference type="ChEBI" id="CHEBI:58115"/>
        <dbReference type="ChEBI" id="CHEBI:60487"/>
        <dbReference type="ChEBI" id="CHEBI:60493"/>
        <dbReference type="EC" id="2.7.8.26"/>
    </reaction>
</comment>